<dbReference type="GO" id="GO:0008233">
    <property type="term" value="F:peptidase activity"/>
    <property type="evidence" value="ECO:0007669"/>
    <property type="project" value="UniProtKB-KW"/>
</dbReference>
<dbReference type="InterPro" id="IPR020568">
    <property type="entry name" value="Ribosomal_Su5_D2-typ_SF"/>
</dbReference>
<keyword evidence="3" id="KW-0378">Hydrolase</keyword>
<organism evidence="3 4">
    <name type="scientific">Methanoculleus palmolei</name>
    <dbReference type="NCBI Taxonomy" id="72612"/>
    <lineage>
        <taxon>Archaea</taxon>
        <taxon>Methanobacteriati</taxon>
        <taxon>Methanobacteriota</taxon>
        <taxon>Stenosarchaea group</taxon>
        <taxon>Methanomicrobia</taxon>
        <taxon>Methanomicrobiales</taxon>
        <taxon>Methanomicrobiaceae</taxon>
        <taxon>Methanoculleus</taxon>
    </lineage>
</organism>
<keyword evidence="3" id="KW-0645">Protease</keyword>
<gene>
    <name evidence="3" type="ORF">R6Y95_00120</name>
</gene>
<dbReference type="Proteomes" id="UP001626603">
    <property type="component" value="Chromosome"/>
</dbReference>
<dbReference type="EMBL" id="CP137641">
    <property type="protein sequence ID" value="WOX55760.1"/>
    <property type="molecule type" value="Genomic_DNA"/>
</dbReference>
<dbReference type="GO" id="GO:0006508">
    <property type="term" value="P:proteolysis"/>
    <property type="evidence" value="ECO:0007669"/>
    <property type="project" value="UniProtKB-KW"/>
</dbReference>
<sequence>MTNRDTRGVSLQGTQNASATGVWGEVTMQGPAVIEIVNGRGANPFGMATSTTKGTMLNISVEIQPGQGRVLVETEPLMGIVFQDAAITAVQVAQNVTGRSLVDADVIFSVEGDAEIPAVDGPSAGALMTSLAIAALSGETPQTDVTLTGTIDESGKIGAIGGVIEKAEAAKVSGKSTILLPEENAQLVQYTEEVRRFGPISRLERVGVVVDAKEYIEREIGISVIYVNTINDVGQYLGLSA</sequence>
<proteinExistence type="predicted"/>
<dbReference type="PANTHER" id="PTHR10046">
    <property type="entry name" value="ATP DEPENDENT LON PROTEASE FAMILY MEMBER"/>
    <property type="match status" value="1"/>
</dbReference>
<reference evidence="3 4" key="1">
    <citation type="submission" date="2023-10" db="EMBL/GenBank/DDBJ databases">
        <title>The complete genome sequence of Methanoculleus palmolei DSM 4273.</title>
        <authorList>
            <person name="Lai S.-J."/>
            <person name="You Y.-T."/>
            <person name="Chen S.-C."/>
        </authorList>
    </citation>
    <scope>NUCLEOTIDE SEQUENCE [LARGE SCALE GENOMIC DNA]</scope>
    <source>
        <strain evidence="3 4">DSM 4273</strain>
    </source>
</reference>
<dbReference type="Gene3D" id="3.30.230.10">
    <property type="match status" value="1"/>
</dbReference>
<evidence type="ECO:0000259" key="2">
    <source>
        <dbReference type="Pfam" id="PF05362"/>
    </source>
</evidence>
<dbReference type="SUPFAM" id="SSF54211">
    <property type="entry name" value="Ribosomal protein S5 domain 2-like"/>
    <property type="match status" value="1"/>
</dbReference>
<name>A0ABD8A9D7_9EURY</name>
<evidence type="ECO:0000256" key="1">
    <source>
        <dbReference type="ARBA" id="ARBA00004127"/>
    </source>
</evidence>
<dbReference type="GO" id="GO:0012505">
    <property type="term" value="C:endomembrane system"/>
    <property type="evidence" value="ECO:0007669"/>
    <property type="project" value="UniProtKB-SubCell"/>
</dbReference>
<dbReference type="EC" id="3.4.21.-" evidence="3"/>
<dbReference type="PRINTS" id="PR00830">
    <property type="entry name" value="ENDOLAPTASE"/>
</dbReference>
<dbReference type="InterPro" id="IPR014721">
    <property type="entry name" value="Ribsml_uS5_D2-typ_fold_subgr"/>
</dbReference>
<accession>A0ABD8A9D7</accession>
<feature type="domain" description="Lon proteolytic" evidence="2">
    <location>
        <begin position="45"/>
        <end position="195"/>
    </location>
</feature>
<keyword evidence="4" id="KW-1185">Reference proteome</keyword>
<protein>
    <submittedName>
        <fullName evidence="3">S16 family serine protease</fullName>
        <ecNumber evidence="3">3.4.21.-</ecNumber>
    </submittedName>
</protein>
<dbReference type="Pfam" id="PF05362">
    <property type="entry name" value="Lon_C"/>
    <property type="match status" value="1"/>
</dbReference>
<evidence type="ECO:0000313" key="4">
    <source>
        <dbReference type="Proteomes" id="UP001626603"/>
    </source>
</evidence>
<comment type="subcellular location">
    <subcellularLocation>
        <location evidence="1">Endomembrane system</location>
        <topology evidence="1">Multi-pass membrane protein</topology>
    </subcellularLocation>
</comment>
<dbReference type="InterPro" id="IPR027065">
    <property type="entry name" value="Lon_Prtase"/>
</dbReference>
<dbReference type="AlphaFoldDB" id="A0ABD8A9D7"/>
<evidence type="ECO:0000313" key="3">
    <source>
        <dbReference type="EMBL" id="WOX55760.1"/>
    </source>
</evidence>
<dbReference type="InterPro" id="IPR008269">
    <property type="entry name" value="Lon_proteolytic"/>
</dbReference>